<dbReference type="Proteomes" id="UP000320225">
    <property type="component" value="Unassembled WGS sequence"/>
</dbReference>
<keyword evidence="4 6" id="KW-1133">Transmembrane helix</keyword>
<dbReference type="PANTHER" id="PTHR10283">
    <property type="entry name" value="SOLUTE CARRIER FAMILY 13 MEMBER"/>
    <property type="match status" value="1"/>
</dbReference>
<feature type="transmembrane region" description="Helical" evidence="6">
    <location>
        <begin position="224"/>
        <end position="247"/>
    </location>
</feature>
<evidence type="ECO:0000313" key="9">
    <source>
        <dbReference type="Proteomes" id="UP000320225"/>
    </source>
</evidence>
<dbReference type="InterPro" id="IPR004680">
    <property type="entry name" value="Cit_transptr-like_dom"/>
</dbReference>
<keyword evidence="9" id="KW-1185">Reference proteome</keyword>
<sequence length="490" mass="49125">MTGRAALGLAAAAVAALAVHTGVDAPAAARGGLALLAAVGLLWLTQALHLSATALLVPLLAAGLGLLPLREALAAFAQPVIFLFLGGFALAAALTQHGLDRALARQLLRLARGRPWPAVLGLWGTTALLSMWLSNTATTAMMLPLAIGLLQRGGWWPAAPAAPGDGSARPPAPTAPSDAAATRTAAFVLLGVAYSASIGGMATLVGSPPNAIAAAQAGLDFAAWLAYGLPAALLLWPLMGLALALLLRPAFHRPDIAPGSAAASAADGGPAVAAPEADAEPPFVWTRARVLTALIFALTALGWVVGAPLLRRLGIAGDADALVALAAIVALVGGGALRFEALERHAQWGVLLLFGGGLALGEVMARTGATAWLVQALLAHLHGWSPWWIGLALIAFVIFLTELVSNTASAALLVPIVLTLSAELGLPAAAMAASVALAASCAFMLPVATPPNAIVYGAGVVRPGTMARAGLVLNLLALAVLGMLAALRAG</sequence>
<feature type="transmembrane region" description="Helical" evidence="6">
    <location>
        <begin position="465"/>
        <end position="487"/>
    </location>
</feature>
<feature type="transmembrane region" description="Helical" evidence="6">
    <location>
        <begin position="290"/>
        <end position="309"/>
    </location>
</feature>
<gene>
    <name evidence="8" type="primary">sdcS</name>
    <name evidence="8" type="ORF">Tsedi_00482</name>
</gene>
<feature type="transmembrane region" description="Helical" evidence="6">
    <location>
        <begin position="75"/>
        <end position="95"/>
    </location>
</feature>
<protein>
    <submittedName>
        <fullName evidence="8">Sodium-dependent dicarboxylate transporter SdcS</fullName>
    </submittedName>
</protein>
<dbReference type="EMBL" id="VJND01000002">
    <property type="protein sequence ID" value="TSE26774.1"/>
    <property type="molecule type" value="Genomic_DNA"/>
</dbReference>
<evidence type="ECO:0000259" key="7">
    <source>
        <dbReference type="Pfam" id="PF03600"/>
    </source>
</evidence>
<comment type="caution">
    <text evidence="8">The sequence shown here is derived from an EMBL/GenBank/DDBJ whole genome shotgun (WGS) entry which is preliminary data.</text>
</comment>
<keyword evidence="5 6" id="KW-0472">Membrane</keyword>
<dbReference type="GO" id="GO:0022857">
    <property type="term" value="F:transmembrane transporter activity"/>
    <property type="evidence" value="ECO:0007669"/>
    <property type="project" value="TreeGrafter"/>
</dbReference>
<evidence type="ECO:0000256" key="3">
    <source>
        <dbReference type="ARBA" id="ARBA00022692"/>
    </source>
</evidence>
<evidence type="ECO:0000256" key="6">
    <source>
        <dbReference type="SAM" id="Phobius"/>
    </source>
</evidence>
<evidence type="ECO:0000256" key="2">
    <source>
        <dbReference type="ARBA" id="ARBA00022448"/>
    </source>
</evidence>
<feature type="transmembrane region" description="Helical" evidence="6">
    <location>
        <begin position="116"/>
        <end position="134"/>
    </location>
</feature>
<dbReference type="RefSeq" id="WP_143893248.1">
    <property type="nucleotide sequence ID" value="NZ_VJND01000002.1"/>
</dbReference>
<name>A0A554WTB7_9BURK</name>
<feature type="transmembrane region" description="Helical" evidence="6">
    <location>
        <begin position="387"/>
        <end position="414"/>
    </location>
</feature>
<dbReference type="AlphaFoldDB" id="A0A554WTB7"/>
<evidence type="ECO:0000313" key="8">
    <source>
        <dbReference type="EMBL" id="TSE26774.1"/>
    </source>
</evidence>
<proteinExistence type="predicted"/>
<feature type="transmembrane region" description="Helical" evidence="6">
    <location>
        <begin position="321"/>
        <end position="339"/>
    </location>
</feature>
<dbReference type="PANTHER" id="PTHR10283:SF82">
    <property type="entry name" value="SOLUTE CARRIER FAMILY 13 MEMBER 2"/>
    <property type="match status" value="1"/>
</dbReference>
<dbReference type="Pfam" id="PF03600">
    <property type="entry name" value="CitMHS"/>
    <property type="match status" value="1"/>
</dbReference>
<evidence type="ECO:0000256" key="5">
    <source>
        <dbReference type="ARBA" id="ARBA00023136"/>
    </source>
</evidence>
<feature type="transmembrane region" description="Helical" evidence="6">
    <location>
        <begin position="351"/>
        <end position="375"/>
    </location>
</feature>
<reference evidence="8 9" key="1">
    <citation type="submission" date="2019-07" db="EMBL/GenBank/DDBJ databases">
        <title>Tepidimonas sediminis YIM 72259 draft genome.</title>
        <authorList>
            <person name="Da Costa M.S."/>
            <person name="Froufe H.J.C."/>
            <person name="Egas C."/>
            <person name="Albuquerque L."/>
        </authorList>
    </citation>
    <scope>NUCLEOTIDE SEQUENCE [LARGE SCALE GENOMIC DNA]</scope>
    <source>
        <strain evidence="8 9">YIM 72259</strain>
    </source>
</reference>
<organism evidence="8 9">
    <name type="scientific">Tepidimonas sediminis</name>
    <dbReference type="NCBI Taxonomy" id="2588941"/>
    <lineage>
        <taxon>Bacteria</taxon>
        <taxon>Pseudomonadati</taxon>
        <taxon>Pseudomonadota</taxon>
        <taxon>Betaproteobacteria</taxon>
        <taxon>Burkholderiales</taxon>
        <taxon>Tepidimonas</taxon>
    </lineage>
</organism>
<dbReference type="InterPro" id="IPR031312">
    <property type="entry name" value="Na/sul_symport_CS"/>
</dbReference>
<comment type="subcellular location">
    <subcellularLocation>
        <location evidence="1">Membrane</location>
        <topology evidence="1">Multi-pass membrane protein</topology>
    </subcellularLocation>
</comment>
<keyword evidence="3 6" id="KW-0812">Transmembrane</keyword>
<keyword evidence="2" id="KW-0813">Transport</keyword>
<evidence type="ECO:0000256" key="1">
    <source>
        <dbReference type="ARBA" id="ARBA00004141"/>
    </source>
</evidence>
<dbReference type="GO" id="GO:0005886">
    <property type="term" value="C:plasma membrane"/>
    <property type="evidence" value="ECO:0007669"/>
    <property type="project" value="TreeGrafter"/>
</dbReference>
<feature type="domain" description="Citrate transporter-like" evidence="7">
    <location>
        <begin position="41"/>
        <end position="435"/>
    </location>
</feature>
<dbReference type="OrthoDB" id="9766267at2"/>
<dbReference type="PROSITE" id="PS01271">
    <property type="entry name" value="NA_SULFATE"/>
    <property type="match status" value="1"/>
</dbReference>
<evidence type="ECO:0000256" key="4">
    <source>
        <dbReference type="ARBA" id="ARBA00022989"/>
    </source>
</evidence>
<accession>A0A554WTB7</accession>
<feature type="transmembrane region" description="Helical" evidence="6">
    <location>
        <begin position="52"/>
        <end position="69"/>
    </location>
</feature>